<accession>A0A1H5RIA9</accession>
<gene>
    <name evidence="4" type="ORF">SAMN05421837_11827</name>
</gene>
<dbReference type="AlphaFoldDB" id="A0A1H5RIA9"/>
<dbReference type="CDD" id="cd05233">
    <property type="entry name" value="SDR_c"/>
    <property type="match status" value="1"/>
</dbReference>
<organism evidence="4 5">
    <name type="scientific">Amycolatopsis pretoriensis</name>
    <dbReference type="NCBI Taxonomy" id="218821"/>
    <lineage>
        <taxon>Bacteria</taxon>
        <taxon>Bacillati</taxon>
        <taxon>Actinomycetota</taxon>
        <taxon>Actinomycetes</taxon>
        <taxon>Pseudonocardiales</taxon>
        <taxon>Pseudonocardiaceae</taxon>
        <taxon>Amycolatopsis</taxon>
    </lineage>
</organism>
<dbReference type="Gene3D" id="3.40.50.720">
    <property type="entry name" value="NAD(P)-binding Rossmann-like Domain"/>
    <property type="match status" value="1"/>
</dbReference>
<protein>
    <submittedName>
        <fullName evidence="4">Meso-butanediol dehydrogenase / (S,S)-butanediol dehydrogenase / diacetyl reductase</fullName>
    </submittedName>
</protein>
<dbReference type="InterPro" id="IPR002347">
    <property type="entry name" value="SDR_fam"/>
</dbReference>
<dbReference type="Pfam" id="PF13561">
    <property type="entry name" value="adh_short_C2"/>
    <property type="match status" value="1"/>
</dbReference>
<dbReference type="SUPFAM" id="SSF51735">
    <property type="entry name" value="NAD(P)-binding Rossmann-fold domains"/>
    <property type="match status" value="1"/>
</dbReference>
<feature type="domain" description="Ketoreductase" evidence="3">
    <location>
        <begin position="9"/>
        <end position="191"/>
    </location>
</feature>
<evidence type="ECO:0000313" key="4">
    <source>
        <dbReference type="EMBL" id="SEF38076.1"/>
    </source>
</evidence>
<proteinExistence type="inferred from homology"/>
<keyword evidence="5" id="KW-1185">Reference proteome</keyword>
<reference evidence="5" key="1">
    <citation type="submission" date="2016-10" db="EMBL/GenBank/DDBJ databases">
        <authorList>
            <person name="Varghese N."/>
            <person name="Submissions S."/>
        </authorList>
    </citation>
    <scope>NUCLEOTIDE SEQUENCE [LARGE SCALE GENOMIC DNA]</scope>
    <source>
        <strain evidence="5">DSM 44654</strain>
    </source>
</reference>
<dbReference type="Proteomes" id="UP000198878">
    <property type="component" value="Unassembled WGS sequence"/>
</dbReference>
<dbReference type="PANTHER" id="PTHR42760">
    <property type="entry name" value="SHORT-CHAIN DEHYDROGENASES/REDUCTASES FAMILY MEMBER"/>
    <property type="match status" value="1"/>
</dbReference>
<sequence length="267" mass="27268">MDTQAFTNQVVLITGAGGALGAAIGRRFAAGGATVALVGRSADSLDRAAATLPGDAKHQVFTGDVTDAQSIGSTVDDVASTLGRLDVLVNGAGRVVQGTIEQIDLDSYREMMATHVDGTIYTSRAALEHLRAHRGCIINIGSVSGLNGDWGQAAYNAAEGAITTLTRGMALDHGHEVRVNSVHPGAIITDAMTEQAFADGSPIAAAWNARIPMGRVAQPEDVVGVVAFLASAEARYVNGACIPVDGGLTASNGQPSLPAILGDIVLK</sequence>
<comment type="similarity">
    <text evidence="1">Belongs to the short-chain dehydrogenases/reductases (SDR) family.</text>
</comment>
<evidence type="ECO:0000256" key="2">
    <source>
        <dbReference type="ARBA" id="ARBA00023002"/>
    </source>
</evidence>
<dbReference type="InterPro" id="IPR036291">
    <property type="entry name" value="NAD(P)-bd_dom_sf"/>
</dbReference>
<dbReference type="EMBL" id="FNUJ01000018">
    <property type="protein sequence ID" value="SEF38076.1"/>
    <property type="molecule type" value="Genomic_DNA"/>
</dbReference>
<dbReference type="SMART" id="SM00822">
    <property type="entry name" value="PKS_KR"/>
    <property type="match status" value="1"/>
</dbReference>
<evidence type="ECO:0000313" key="5">
    <source>
        <dbReference type="Proteomes" id="UP000198878"/>
    </source>
</evidence>
<evidence type="ECO:0000259" key="3">
    <source>
        <dbReference type="SMART" id="SM00822"/>
    </source>
</evidence>
<keyword evidence="2" id="KW-0560">Oxidoreductase</keyword>
<name>A0A1H5RIA9_9PSEU</name>
<dbReference type="PRINTS" id="PR00081">
    <property type="entry name" value="GDHRDH"/>
</dbReference>
<dbReference type="FunFam" id="3.40.50.720:FF:000084">
    <property type="entry name" value="Short-chain dehydrogenase reductase"/>
    <property type="match status" value="1"/>
</dbReference>
<evidence type="ECO:0000256" key="1">
    <source>
        <dbReference type="ARBA" id="ARBA00006484"/>
    </source>
</evidence>
<dbReference type="STRING" id="218821.SAMN05421837_11827"/>
<dbReference type="GO" id="GO:0016616">
    <property type="term" value="F:oxidoreductase activity, acting on the CH-OH group of donors, NAD or NADP as acceptor"/>
    <property type="evidence" value="ECO:0007669"/>
    <property type="project" value="TreeGrafter"/>
</dbReference>
<dbReference type="PRINTS" id="PR00080">
    <property type="entry name" value="SDRFAMILY"/>
</dbReference>
<dbReference type="InterPro" id="IPR057326">
    <property type="entry name" value="KR_dom"/>
</dbReference>